<keyword evidence="2 3" id="KW-0812">Transmembrane</keyword>
<dbReference type="Pfam" id="PF15113">
    <property type="entry name" value="TMEM117"/>
    <property type="match status" value="1"/>
</dbReference>
<feature type="region of interest" description="Disordered" evidence="1">
    <location>
        <begin position="15"/>
        <end position="53"/>
    </location>
</feature>
<reference evidence="3" key="1">
    <citation type="submission" date="2022-08" db="EMBL/GenBank/DDBJ databases">
        <title>Genome sequencing of akame (Lates japonicus).</title>
        <authorList>
            <person name="Hashiguchi Y."/>
            <person name="Takahashi H."/>
        </authorList>
    </citation>
    <scope>NUCLEOTIDE SEQUENCE</scope>
    <source>
        <strain evidence="3">Kochi</strain>
    </source>
</reference>
<dbReference type="PANTHER" id="PTHR31226">
    <property type="entry name" value="TRANSMEMBRANE PROTEIN 117"/>
    <property type="match status" value="1"/>
</dbReference>
<keyword evidence="2" id="KW-1133">Transmembrane helix</keyword>
<gene>
    <name evidence="3" type="ORF">AKAME5_001101900</name>
</gene>
<organism evidence="3 4">
    <name type="scientific">Lates japonicus</name>
    <name type="common">Japanese lates</name>
    <dbReference type="NCBI Taxonomy" id="270547"/>
    <lineage>
        <taxon>Eukaryota</taxon>
        <taxon>Metazoa</taxon>
        <taxon>Chordata</taxon>
        <taxon>Craniata</taxon>
        <taxon>Vertebrata</taxon>
        <taxon>Euteleostomi</taxon>
        <taxon>Actinopterygii</taxon>
        <taxon>Neopterygii</taxon>
        <taxon>Teleostei</taxon>
        <taxon>Neoteleostei</taxon>
        <taxon>Acanthomorphata</taxon>
        <taxon>Carangaria</taxon>
        <taxon>Carangaria incertae sedis</taxon>
        <taxon>Centropomidae</taxon>
        <taxon>Lates</taxon>
    </lineage>
</organism>
<dbReference type="AlphaFoldDB" id="A0AAD3MSP2"/>
<protein>
    <submittedName>
        <fullName evidence="3">Transmembrane protein 117</fullName>
    </submittedName>
</protein>
<evidence type="ECO:0000256" key="2">
    <source>
        <dbReference type="SAM" id="Phobius"/>
    </source>
</evidence>
<keyword evidence="2" id="KW-0472">Membrane</keyword>
<feature type="transmembrane region" description="Helical" evidence="2">
    <location>
        <begin position="114"/>
        <end position="132"/>
    </location>
</feature>
<evidence type="ECO:0000313" key="4">
    <source>
        <dbReference type="Proteomes" id="UP001279410"/>
    </source>
</evidence>
<accession>A0AAD3MSP2</accession>
<dbReference type="PANTHER" id="PTHR31226:SF1">
    <property type="entry name" value="TRANSMEMBRANE PROTEIN 117"/>
    <property type="match status" value="1"/>
</dbReference>
<comment type="caution">
    <text evidence="3">The sequence shown here is derived from an EMBL/GenBank/DDBJ whole genome shotgun (WGS) entry which is preliminary data.</text>
</comment>
<dbReference type="EMBL" id="BRZM01000035">
    <property type="protein sequence ID" value="GLD58956.1"/>
    <property type="molecule type" value="Genomic_DNA"/>
</dbReference>
<evidence type="ECO:0000256" key="1">
    <source>
        <dbReference type="SAM" id="MobiDB-lite"/>
    </source>
</evidence>
<dbReference type="InterPro" id="IPR029370">
    <property type="entry name" value="TMEM117"/>
</dbReference>
<dbReference type="GO" id="GO:0070059">
    <property type="term" value="P:intrinsic apoptotic signaling pathway in response to endoplasmic reticulum stress"/>
    <property type="evidence" value="ECO:0007669"/>
    <property type="project" value="TreeGrafter"/>
</dbReference>
<feature type="transmembrane region" description="Helical" evidence="2">
    <location>
        <begin position="166"/>
        <end position="187"/>
    </location>
</feature>
<evidence type="ECO:0000313" key="3">
    <source>
        <dbReference type="EMBL" id="GLD58956.1"/>
    </source>
</evidence>
<keyword evidence="4" id="KW-1185">Reference proteome</keyword>
<proteinExistence type="predicted"/>
<dbReference type="Proteomes" id="UP001279410">
    <property type="component" value="Unassembled WGS sequence"/>
</dbReference>
<name>A0AAD3MSP2_LATJO</name>
<sequence length="198" mass="22245">MLCVLCGPRYLQPLHSSSRSRSSVPETVPSGGNPLTKHSPAELARPAHGRSSTMAEDLGVPLSCTNNRRAVRERDSSSWLSSERKTAWSRCSVAGGLSRMEIDARFRYYFQHPWSRLIVAYLVTFFNFLIFAEDPVSHSQTEAHMIVVGNCFSFLFNKYPGLGWNILKVMCWILAIITGLLAGKFIFHRQLFGKSCAQ</sequence>